<dbReference type="Pfam" id="PF06412">
    <property type="entry name" value="TraD"/>
    <property type="match status" value="1"/>
</dbReference>
<dbReference type="Proteomes" id="UP001055153">
    <property type="component" value="Unassembled WGS sequence"/>
</dbReference>
<evidence type="ECO:0008006" key="3">
    <source>
        <dbReference type="Google" id="ProtNLM"/>
    </source>
</evidence>
<organism evidence="1 2">
    <name type="scientific">Methylobacterium isbiliense</name>
    <dbReference type="NCBI Taxonomy" id="315478"/>
    <lineage>
        <taxon>Bacteria</taxon>
        <taxon>Pseudomonadati</taxon>
        <taxon>Pseudomonadota</taxon>
        <taxon>Alphaproteobacteria</taxon>
        <taxon>Hyphomicrobiales</taxon>
        <taxon>Methylobacteriaceae</taxon>
        <taxon>Methylobacterium</taxon>
    </lineage>
</organism>
<name>A0ABQ4SN01_9HYPH</name>
<reference evidence="1" key="1">
    <citation type="journal article" date="2021" name="Front. Microbiol.">
        <title>Comprehensive Comparative Genomics and Phenotyping of Methylobacterium Species.</title>
        <authorList>
            <person name="Alessa O."/>
            <person name="Ogura Y."/>
            <person name="Fujitani Y."/>
            <person name="Takami H."/>
            <person name="Hayashi T."/>
            <person name="Sahin N."/>
            <person name="Tani A."/>
        </authorList>
    </citation>
    <scope>NUCLEOTIDE SEQUENCE</scope>
    <source>
        <strain evidence="1">DSM 17168</strain>
    </source>
</reference>
<dbReference type="RefSeq" id="WP_238241895.1">
    <property type="nucleotide sequence ID" value="NZ_BPQQ01000128.1"/>
</dbReference>
<reference evidence="1" key="2">
    <citation type="submission" date="2021-08" db="EMBL/GenBank/DDBJ databases">
        <authorList>
            <person name="Tani A."/>
            <person name="Ola A."/>
            <person name="Ogura Y."/>
            <person name="Katsura K."/>
            <person name="Hayashi T."/>
        </authorList>
    </citation>
    <scope>NUCLEOTIDE SEQUENCE</scope>
    <source>
        <strain evidence="1">DSM 17168</strain>
    </source>
</reference>
<dbReference type="EMBL" id="BPQQ01000128">
    <property type="protein sequence ID" value="GJE04522.1"/>
    <property type="molecule type" value="Genomic_DNA"/>
</dbReference>
<gene>
    <name evidence="1" type="ORF">GMJLKIPL_6486</name>
</gene>
<dbReference type="InterPro" id="IPR009444">
    <property type="entry name" value="Conjugal_tfr_TraD_a-type"/>
</dbReference>
<accession>A0ABQ4SN01</accession>
<proteinExistence type="predicted"/>
<protein>
    <recommendedName>
        <fullName evidence="3">Conjugal transfer protein TraD</fullName>
    </recommendedName>
</protein>
<comment type="caution">
    <text evidence="1">The sequence shown here is derived from an EMBL/GenBank/DDBJ whole genome shotgun (WGS) entry which is preliminary data.</text>
</comment>
<evidence type="ECO:0000313" key="2">
    <source>
        <dbReference type="Proteomes" id="UP001055153"/>
    </source>
</evidence>
<keyword evidence="2" id="KW-1185">Reference proteome</keyword>
<sequence length="67" mass="7140">MTARARKVDAREKIQLGGLVVKAGLRTADKAVLLGALLELAALDPASERYKKLKARGDAEFSQSADS</sequence>
<evidence type="ECO:0000313" key="1">
    <source>
        <dbReference type="EMBL" id="GJE04522.1"/>
    </source>
</evidence>